<name>A0A7S8IVG9_9SPHN</name>
<evidence type="ECO:0000256" key="6">
    <source>
        <dbReference type="SAM" id="MobiDB-lite"/>
    </source>
</evidence>
<dbReference type="AlphaFoldDB" id="A0A7S8IVG9"/>
<keyword evidence="4 7" id="KW-1133">Transmembrane helix</keyword>
<feature type="transmembrane region" description="Helical" evidence="7">
    <location>
        <begin position="89"/>
        <end position="108"/>
    </location>
</feature>
<feature type="transmembrane region" description="Helical" evidence="7">
    <location>
        <begin position="162"/>
        <end position="185"/>
    </location>
</feature>
<keyword evidence="3 7" id="KW-0812">Transmembrane</keyword>
<sequence>MTDTSPSGSTNDKGGDTAGASPTRIESPKLRYEASKALVWGLVIGLIVLAVHLSQSLLVIFGALVFAAMIDGGARLLGRILPIGRNWRVAIVLLLTVAFLLWLGYFAGSQISQQAAEFPAIIGEQIGRLLAFLQSKGFAIGQEDVQKIASNLVSGVGTVTKAIGGIFGGLTTAFLIAIIGIYLAIDPRVYERGVAWMIPEGRRDAFFDTLSYQAYTMRRLLAGRLLGMGFEGFFTWIMLAFGGMIIGLEPVPMAALLGLLTGLLAFIPNIGAIISGVLMVLVGFSGGTEMGLYTIFVYFLVQNFDGYVLVPMIAKKTVDLAPALVLSAQLIFGALFGILGLALADPMLAMMKVALERRAVRLQKGDDARHGAMKAEPA</sequence>
<feature type="region of interest" description="Disordered" evidence="6">
    <location>
        <begin position="1"/>
        <end position="23"/>
    </location>
</feature>
<dbReference type="GO" id="GO:0055085">
    <property type="term" value="P:transmembrane transport"/>
    <property type="evidence" value="ECO:0007669"/>
    <property type="project" value="TreeGrafter"/>
</dbReference>
<evidence type="ECO:0000256" key="3">
    <source>
        <dbReference type="ARBA" id="ARBA00022692"/>
    </source>
</evidence>
<evidence type="ECO:0000313" key="9">
    <source>
        <dbReference type="Proteomes" id="UP000594459"/>
    </source>
</evidence>
<keyword evidence="9" id="KW-1185">Reference proteome</keyword>
<reference evidence="8 9" key="1">
    <citation type="submission" date="2020-11" db="EMBL/GenBank/DDBJ databases">
        <title>The genome sequence of Erythrobacter sp. 6D36.</title>
        <authorList>
            <person name="Liu Y."/>
        </authorList>
    </citation>
    <scope>NUCLEOTIDE SEQUENCE [LARGE SCALE GENOMIC DNA]</scope>
    <source>
        <strain evidence="8 9">6D36</strain>
    </source>
</reference>
<feature type="transmembrane region" description="Helical" evidence="7">
    <location>
        <begin position="37"/>
        <end position="53"/>
    </location>
</feature>
<evidence type="ECO:0000313" key="8">
    <source>
        <dbReference type="EMBL" id="QPC99585.1"/>
    </source>
</evidence>
<proteinExistence type="inferred from homology"/>
<dbReference type="KEGG" id="qso:IRL76_03175"/>
<feature type="transmembrane region" description="Helical" evidence="7">
    <location>
        <begin position="291"/>
        <end position="314"/>
    </location>
</feature>
<feature type="transmembrane region" description="Helical" evidence="7">
    <location>
        <begin position="225"/>
        <end position="248"/>
    </location>
</feature>
<feature type="transmembrane region" description="Helical" evidence="7">
    <location>
        <begin position="320"/>
        <end position="344"/>
    </location>
</feature>
<keyword evidence="5 7" id="KW-0472">Membrane</keyword>
<dbReference type="Pfam" id="PF01594">
    <property type="entry name" value="AI-2E_transport"/>
    <property type="match status" value="1"/>
</dbReference>
<dbReference type="GO" id="GO:0016020">
    <property type="term" value="C:membrane"/>
    <property type="evidence" value="ECO:0007669"/>
    <property type="project" value="UniProtKB-SubCell"/>
</dbReference>
<dbReference type="Proteomes" id="UP000594459">
    <property type="component" value="Chromosome"/>
</dbReference>
<dbReference type="EMBL" id="CP064654">
    <property type="protein sequence ID" value="QPC99585.1"/>
    <property type="molecule type" value="Genomic_DNA"/>
</dbReference>
<evidence type="ECO:0000256" key="1">
    <source>
        <dbReference type="ARBA" id="ARBA00004141"/>
    </source>
</evidence>
<dbReference type="RefSeq" id="WP_200983080.1">
    <property type="nucleotide sequence ID" value="NZ_CP064654.1"/>
</dbReference>
<dbReference type="PANTHER" id="PTHR21716">
    <property type="entry name" value="TRANSMEMBRANE PROTEIN"/>
    <property type="match status" value="1"/>
</dbReference>
<protein>
    <submittedName>
        <fullName evidence="8">AI-2E family transporter</fullName>
    </submittedName>
</protein>
<feature type="compositionally biased region" description="Polar residues" evidence="6">
    <location>
        <begin position="1"/>
        <end position="12"/>
    </location>
</feature>
<dbReference type="InterPro" id="IPR002549">
    <property type="entry name" value="AI-2E-like"/>
</dbReference>
<evidence type="ECO:0000256" key="5">
    <source>
        <dbReference type="ARBA" id="ARBA00023136"/>
    </source>
</evidence>
<accession>A0A7S8IVG9</accession>
<comment type="subcellular location">
    <subcellularLocation>
        <location evidence="1">Membrane</location>
        <topology evidence="1">Multi-pass membrane protein</topology>
    </subcellularLocation>
</comment>
<feature type="transmembrane region" description="Helical" evidence="7">
    <location>
        <begin position="254"/>
        <end position="284"/>
    </location>
</feature>
<comment type="similarity">
    <text evidence="2">Belongs to the autoinducer-2 exporter (AI-2E) (TC 2.A.86) family.</text>
</comment>
<evidence type="ECO:0000256" key="2">
    <source>
        <dbReference type="ARBA" id="ARBA00009773"/>
    </source>
</evidence>
<evidence type="ECO:0000256" key="7">
    <source>
        <dbReference type="SAM" id="Phobius"/>
    </source>
</evidence>
<evidence type="ECO:0000256" key="4">
    <source>
        <dbReference type="ARBA" id="ARBA00022989"/>
    </source>
</evidence>
<dbReference type="PANTHER" id="PTHR21716:SF62">
    <property type="entry name" value="TRANSPORT PROTEIN YDBI-RELATED"/>
    <property type="match status" value="1"/>
</dbReference>
<gene>
    <name evidence="8" type="ORF">IRL76_03175</name>
</gene>
<organism evidence="8 9">
    <name type="scientific">Qipengyuania soli</name>
    <dbReference type="NCBI Taxonomy" id="2782568"/>
    <lineage>
        <taxon>Bacteria</taxon>
        <taxon>Pseudomonadati</taxon>
        <taxon>Pseudomonadota</taxon>
        <taxon>Alphaproteobacteria</taxon>
        <taxon>Sphingomonadales</taxon>
        <taxon>Erythrobacteraceae</taxon>
        <taxon>Qipengyuania</taxon>
    </lineage>
</organism>